<comment type="function">
    <text evidence="8 9">DNA-dependent RNA polymerase catalyzes the transcription of DNA into RNA using the four ribonucleoside triphosphates as substrates. Specific core component of RNA polymerase III which synthesizes small RNAs, such as 5S rRNA and tRNAs.</text>
</comment>
<feature type="domain" description="RNA polymerase III Rpc82 C -terminal" evidence="11">
    <location>
        <begin position="218"/>
        <end position="536"/>
    </location>
</feature>
<protein>
    <recommendedName>
        <fullName evidence="4 9">DNA-directed RNA polymerase III subunit RPC3</fullName>
        <shortName evidence="9">RNA polymerase III subunit C3</shortName>
    </recommendedName>
</protein>
<evidence type="ECO:0000256" key="10">
    <source>
        <dbReference type="SAM" id="MobiDB-lite"/>
    </source>
</evidence>
<evidence type="ECO:0000259" key="12">
    <source>
        <dbReference type="Pfam" id="PF08221"/>
    </source>
</evidence>
<dbReference type="Proteomes" id="UP000697127">
    <property type="component" value="Unassembled WGS sequence"/>
</dbReference>
<dbReference type="Pfam" id="PF08221">
    <property type="entry name" value="HTH_9"/>
    <property type="match status" value="1"/>
</dbReference>
<dbReference type="InterPro" id="IPR013197">
    <property type="entry name" value="RNA_pol_III_RPC82-rel_HTH"/>
</dbReference>
<feature type="compositionally biased region" description="Acidic residues" evidence="10">
    <location>
        <begin position="431"/>
        <end position="440"/>
    </location>
</feature>
<evidence type="ECO:0000256" key="1">
    <source>
        <dbReference type="ARBA" id="ARBA00004123"/>
    </source>
</evidence>
<dbReference type="InterPro" id="IPR036388">
    <property type="entry name" value="WH-like_DNA-bd_sf"/>
</dbReference>
<dbReference type="Gene3D" id="1.10.10.10">
    <property type="entry name" value="Winged helix-like DNA-binding domain superfamily/Winged helix DNA-binding domain"/>
    <property type="match status" value="2"/>
</dbReference>
<organism evidence="14 15">
    <name type="scientific">Pichia californica</name>
    <dbReference type="NCBI Taxonomy" id="460514"/>
    <lineage>
        <taxon>Eukaryota</taxon>
        <taxon>Fungi</taxon>
        <taxon>Dikarya</taxon>
        <taxon>Ascomycota</taxon>
        <taxon>Saccharomycotina</taxon>
        <taxon>Pichiomycetes</taxon>
        <taxon>Pichiales</taxon>
        <taxon>Pichiaceae</taxon>
        <taxon>Pichia</taxon>
    </lineage>
</organism>
<accession>A0A9P6WRF8</accession>
<dbReference type="InterPro" id="IPR008806">
    <property type="entry name" value="RNA_pol_III_Rpc82_C"/>
</dbReference>
<feature type="domain" description="RNA polymerase III subunit RPC82-related helix-turn-helix" evidence="12">
    <location>
        <begin position="29"/>
        <end position="86"/>
    </location>
</feature>
<dbReference type="OrthoDB" id="272392at2759"/>
<dbReference type="InterPro" id="IPR039748">
    <property type="entry name" value="RPC3"/>
</dbReference>
<comment type="caution">
    <text evidence="14">The sequence shown here is derived from an EMBL/GenBank/DDBJ whole genome shotgun (WGS) entry which is preliminary data.</text>
</comment>
<dbReference type="AlphaFoldDB" id="A0A9P6WRF8"/>
<dbReference type="InterPro" id="IPR036390">
    <property type="entry name" value="WH_DNA-bd_sf"/>
</dbReference>
<evidence type="ECO:0000256" key="6">
    <source>
        <dbReference type="ARBA" id="ARBA00023163"/>
    </source>
</evidence>
<evidence type="ECO:0000256" key="2">
    <source>
        <dbReference type="ARBA" id="ARBA00006835"/>
    </source>
</evidence>
<dbReference type="Pfam" id="PF22536">
    <property type="entry name" value="WHD_POLR3C"/>
    <property type="match status" value="1"/>
</dbReference>
<evidence type="ECO:0000256" key="9">
    <source>
        <dbReference type="RuleBase" id="RU367076"/>
    </source>
</evidence>
<evidence type="ECO:0000256" key="8">
    <source>
        <dbReference type="ARBA" id="ARBA00025127"/>
    </source>
</evidence>
<evidence type="ECO:0000256" key="4">
    <source>
        <dbReference type="ARBA" id="ARBA00016689"/>
    </source>
</evidence>
<evidence type="ECO:0000256" key="7">
    <source>
        <dbReference type="ARBA" id="ARBA00023242"/>
    </source>
</evidence>
<evidence type="ECO:0000256" key="5">
    <source>
        <dbReference type="ARBA" id="ARBA00022478"/>
    </source>
</evidence>
<evidence type="ECO:0000313" key="14">
    <source>
        <dbReference type="EMBL" id="KAG0691372.1"/>
    </source>
</evidence>
<dbReference type="GO" id="GO:0006351">
    <property type="term" value="P:DNA-templated transcription"/>
    <property type="evidence" value="ECO:0007669"/>
    <property type="project" value="InterPro"/>
</dbReference>
<evidence type="ECO:0000256" key="3">
    <source>
        <dbReference type="ARBA" id="ARBA00011206"/>
    </source>
</evidence>
<keyword evidence="5 9" id="KW-0240">DNA-directed RNA polymerase</keyword>
<reference evidence="14" key="1">
    <citation type="submission" date="2020-11" db="EMBL/GenBank/DDBJ databases">
        <title>Kefir isolates.</title>
        <authorList>
            <person name="Marcisauskas S."/>
            <person name="Kim Y."/>
            <person name="Blasche S."/>
        </authorList>
    </citation>
    <scope>NUCLEOTIDE SEQUENCE</scope>
    <source>
        <strain evidence="14">Olga-1</strain>
    </source>
</reference>
<feature type="region of interest" description="Disordered" evidence="10">
    <location>
        <begin position="429"/>
        <end position="451"/>
    </location>
</feature>
<feature type="domain" description="DNA-directed RNA polymerase III subunit RPC3 winged-helix" evidence="13">
    <location>
        <begin position="545"/>
        <end position="621"/>
    </location>
</feature>
<dbReference type="SUPFAM" id="SSF46785">
    <property type="entry name" value="Winged helix' DNA-binding domain"/>
    <property type="match status" value="1"/>
</dbReference>
<dbReference type="GO" id="GO:0003697">
    <property type="term" value="F:single-stranded DNA binding"/>
    <property type="evidence" value="ECO:0007669"/>
    <property type="project" value="UniProtKB-UniRule"/>
</dbReference>
<keyword evidence="7 9" id="KW-0539">Nucleus</keyword>
<dbReference type="Pfam" id="PF05645">
    <property type="entry name" value="RNA_pol_Rpc82"/>
    <property type="match status" value="1"/>
</dbReference>
<sequence>MSGSTSGTVVPSELPMTAKTQSPSCFLHCVILRAYVGEQAAYIYSCLHSQRKMSLQQLSQKSGIKGINLKKILVTLIQLGCVVYITNNNVNGKSNIFYCHNEEGCWKLTYIDEIVRHVREKFGQIHASVIQNVILRGHLTIGSYVNDLEIKSEVDQIEQAFFDLVEDQWLVHAKELDFKPLSETFRSCIHSATREFVNNNLQYTKGNDIGGDSNPKFKSAGMSQLKKTQIIKDLAKEKFMKLYYDTTGKDKLNRAGKMNQINEIKPSGESALSSLFDDDDDVDEYDVNEQSNGTKLLRRLNGNVPLTVSFDRFLKYERDVQLVSLSKHRIGNVTAKIYNIVLKRIEKNSREVRTIEGLVDRLVADASVGAGSAGSSTSGYDPSTGHELMKRLELRDQQKGLNFGAVDILKELSLSNKYSLTKDDLLGTIYDDNDDEDDDNGGEKMSKKRKLESRFDNESYKKTKLSKIAADIKTFDDEDDEEIQEEDNGFDLNNNSENGEVLQLILQHLKLLTIDKKISFLIETSPGNFYVPFTMLQSQIPNFQVKQIVKTIFGTSSLRILNCIEEKRLIEEKNIAKSVLMKEGDVRKIIATLTKFGLVEIQEIPRTADRSAMRGIFAFKINKNYQRGKKILSKCLMFNMGEVLDQMEQVKMENKILLDKISREDVRGREVELLLGSELNQLKTVIESEKIGLAKFIRLRSMGEMIWFADRE</sequence>
<evidence type="ECO:0000313" key="15">
    <source>
        <dbReference type="Proteomes" id="UP000697127"/>
    </source>
</evidence>
<dbReference type="GO" id="GO:0005666">
    <property type="term" value="C:RNA polymerase III complex"/>
    <property type="evidence" value="ECO:0007669"/>
    <property type="project" value="UniProtKB-UniRule"/>
</dbReference>
<comment type="similarity">
    <text evidence="2 9">Belongs to the RNA polymerase beta chain family.</text>
</comment>
<name>A0A9P6WRF8_9ASCO</name>
<proteinExistence type="inferred from homology"/>
<keyword evidence="15" id="KW-1185">Reference proteome</keyword>
<comment type="subunit">
    <text evidence="3 9">Component of the RNA polymerase III (Pol III) complex consisting of 17 subunits.</text>
</comment>
<dbReference type="InterPro" id="IPR055207">
    <property type="entry name" value="POLR3C_WHD"/>
</dbReference>
<dbReference type="EMBL" id="PUHW01000002">
    <property type="protein sequence ID" value="KAG0691372.1"/>
    <property type="molecule type" value="Genomic_DNA"/>
</dbReference>
<dbReference type="PANTHER" id="PTHR12949:SF0">
    <property type="entry name" value="DNA-DIRECTED RNA POLYMERASE III SUBUNIT RPC3"/>
    <property type="match status" value="1"/>
</dbReference>
<gene>
    <name evidence="14" type="primary">RPC82</name>
    <name evidence="14" type="ORF">C6P40_001656</name>
</gene>
<dbReference type="PANTHER" id="PTHR12949">
    <property type="entry name" value="RNA POLYMERASE III DNA DIRECTED -RELATED"/>
    <property type="match status" value="1"/>
</dbReference>
<evidence type="ECO:0000259" key="13">
    <source>
        <dbReference type="Pfam" id="PF22536"/>
    </source>
</evidence>
<evidence type="ECO:0000259" key="11">
    <source>
        <dbReference type="Pfam" id="PF05645"/>
    </source>
</evidence>
<comment type="subcellular location">
    <subcellularLocation>
        <location evidence="1 9">Nucleus</location>
    </subcellularLocation>
</comment>
<keyword evidence="6 9" id="KW-0804">Transcription</keyword>